<dbReference type="SUPFAM" id="SSF109709">
    <property type="entry name" value="KorB DNA-binding domain-like"/>
    <property type="match status" value="1"/>
</dbReference>
<dbReference type="InterPro" id="IPR011111">
    <property type="entry name" value="Plasmid_RepB"/>
</dbReference>
<dbReference type="Proteomes" id="UP000427769">
    <property type="component" value="Chromosome"/>
</dbReference>
<dbReference type="EMBL" id="AP021875">
    <property type="protein sequence ID" value="BBO76239.1"/>
    <property type="molecule type" value="Genomic_DNA"/>
</dbReference>
<dbReference type="AlphaFoldDB" id="A0A5K7Z7V0"/>
<dbReference type="Pfam" id="PF07506">
    <property type="entry name" value="RepB"/>
    <property type="match status" value="1"/>
</dbReference>
<gene>
    <name evidence="2" type="ORF">DSCW_36560</name>
</gene>
<proteinExistence type="predicted"/>
<keyword evidence="3" id="KW-1185">Reference proteome</keyword>
<evidence type="ECO:0000313" key="3">
    <source>
        <dbReference type="Proteomes" id="UP000427769"/>
    </source>
</evidence>
<feature type="domain" description="RepB plasmid partition" evidence="1">
    <location>
        <begin position="97"/>
        <end position="276"/>
    </location>
</feature>
<dbReference type="InterPro" id="IPR050336">
    <property type="entry name" value="Chromosome_partition/occlusion"/>
</dbReference>
<reference evidence="2 3" key="1">
    <citation type="submission" date="2019-11" db="EMBL/GenBank/DDBJ databases">
        <title>Comparative genomics of hydrocarbon-degrading Desulfosarcina strains.</title>
        <authorList>
            <person name="Watanabe M."/>
            <person name="Kojima H."/>
            <person name="Fukui M."/>
        </authorList>
    </citation>
    <scope>NUCLEOTIDE SEQUENCE [LARGE SCALE GENOMIC DNA]</scope>
    <source>
        <strain evidence="2 3">PP31</strain>
    </source>
</reference>
<dbReference type="KEGG" id="dwd:DSCW_36560"/>
<dbReference type="Gene3D" id="3.90.1530.10">
    <property type="entry name" value="Conserved hypothetical protein from pyrococcus furiosus pfu- 392566-001, ParB domain"/>
    <property type="match status" value="1"/>
</dbReference>
<dbReference type="SUPFAM" id="SSF110849">
    <property type="entry name" value="ParB/Sulfiredoxin"/>
    <property type="match status" value="1"/>
</dbReference>
<name>A0A5K7Z7V0_9BACT</name>
<dbReference type="GO" id="GO:0007059">
    <property type="term" value="P:chromosome segregation"/>
    <property type="evidence" value="ECO:0007669"/>
    <property type="project" value="TreeGrafter"/>
</dbReference>
<dbReference type="InterPro" id="IPR036086">
    <property type="entry name" value="ParB/Sulfiredoxin_sf"/>
</dbReference>
<accession>A0A5K7Z7V0</accession>
<sequence>MAFEPEVIEVAIDDIQPMKTIKASIKKTAKYRQVTTSVREVGIIEHLVVYSLKQVPGKFLLLDGHLRLDVLKSLGKRSVRCLLATDDEGYTYNHKISRLAPIQEHFMILKAVEKGVSEERIAKALDVDVAKIRRKRNLLNGIDPEAVDMLKDKRITPTALRTLSRVVPDRQVEMCELMTAAHNYTVPFAKALLAATPPSQLKEPLKKKLKGLSPEEMARMEKETEGLVNDIKLIKESYGKDTLNLVLACGYLSRLLDNGKVVHFLSSHYPDILAEFRKIIAATSLAA</sequence>
<organism evidence="2 3">
    <name type="scientific">Desulfosarcina widdelii</name>
    <dbReference type="NCBI Taxonomy" id="947919"/>
    <lineage>
        <taxon>Bacteria</taxon>
        <taxon>Pseudomonadati</taxon>
        <taxon>Thermodesulfobacteriota</taxon>
        <taxon>Desulfobacteria</taxon>
        <taxon>Desulfobacterales</taxon>
        <taxon>Desulfosarcinaceae</taxon>
        <taxon>Desulfosarcina</taxon>
    </lineage>
</organism>
<dbReference type="PANTHER" id="PTHR33375:SF1">
    <property type="entry name" value="CHROMOSOME-PARTITIONING PROTEIN PARB-RELATED"/>
    <property type="match status" value="1"/>
</dbReference>
<evidence type="ECO:0000313" key="2">
    <source>
        <dbReference type="EMBL" id="BBO76239.1"/>
    </source>
</evidence>
<protein>
    <submittedName>
        <fullName evidence="2">Chromosome partitioning protein ParB</fullName>
    </submittedName>
</protein>
<evidence type="ECO:0000259" key="1">
    <source>
        <dbReference type="Pfam" id="PF07506"/>
    </source>
</evidence>
<dbReference type="GO" id="GO:0005694">
    <property type="term" value="C:chromosome"/>
    <property type="evidence" value="ECO:0007669"/>
    <property type="project" value="TreeGrafter"/>
</dbReference>
<dbReference type="Gene3D" id="1.10.10.2830">
    <property type="match status" value="1"/>
</dbReference>
<dbReference type="PANTHER" id="PTHR33375">
    <property type="entry name" value="CHROMOSOME-PARTITIONING PROTEIN PARB-RELATED"/>
    <property type="match status" value="1"/>
</dbReference>